<gene>
    <name evidence="3" type="ORF">Daesc_001131</name>
</gene>
<proteinExistence type="inferred from homology"/>
<organism evidence="3 4">
    <name type="scientific">Daldinia eschscholtzii</name>
    <dbReference type="NCBI Taxonomy" id="292717"/>
    <lineage>
        <taxon>Eukaryota</taxon>
        <taxon>Fungi</taxon>
        <taxon>Dikarya</taxon>
        <taxon>Ascomycota</taxon>
        <taxon>Pezizomycotina</taxon>
        <taxon>Sordariomycetes</taxon>
        <taxon>Xylariomycetidae</taxon>
        <taxon>Xylariales</taxon>
        <taxon>Hypoxylaceae</taxon>
        <taxon>Daldinia</taxon>
    </lineage>
</organism>
<evidence type="ECO:0000256" key="1">
    <source>
        <dbReference type="ARBA" id="ARBA00038376"/>
    </source>
</evidence>
<sequence>MAAHRVLLLGGNGKVARLLTPMLLQRSWEVASIIRSPDQVAELQQIGAQTNHKGKLDVLVRSIEDVKSEAQAKTLIDEVKPDYVVWSAGAAGKGAPERTEAIDRDAACHFIRASVATPSITKFILISFNSCRYEKMSWVTEEHWQKYLKEIRNPLNRYYEAKIVADRVLYEEGKKRKDFAAISLRPGVLTMEPVGGVALGKHPRVAGTTSRASVAYVTALLLDSPNLKTCWLDILDGDEDPDAAVKRCVEQGEDCAEGEYFYQP</sequence>
<dbReference type="InterPro" id="IPR016040">
    <property type="entry name" value="NAD(P)-bd_dom"/>
</dbReference>
<feature type="domain" description="NAD(P)-binding" evidence="2">
    <location>
        <begin position="10"/>
        <end position="225"/>
    </location>
</feature>
<keyword evidence="4" id="KW-1185">Reference proteome</keyword>
<comment type="similarity">
    <text evidence="1">Belongs to the avfA family.</text>
</comment>
<dbReference type="Proteomes" id="UP001369815">
    <property type="component" value="Unassembled WGS sequence"/>
</dbReference>
<dbReference type="AlphaFoldDB" id="A0AAX6N1L1"/>
<accession>A0AAX6N1L1</accession>
<reference evidence="3 4" key="1">
    <citation type="journal article" date="2024" name="Front Chem Biol">
        <title>Unveiling the potential of Daldinia eschscholtzii MFLUCC 19-0629 through bioactivity and bioinformatics studies for enhanced sustainable agriculture production.</title>
        <authorList>
            <person name="Brooks S."/>
            <person name="Weaver J.A."/>
            <person name="Klomchit A."/>
            <person name="Alharthi S.A."/>
            <person name="Onlamun T."/>
            <person name="Nurani R."/>
            <person name="Vong T.K."/>
            <person name="Alberti F."/>
            <person name="Greco C."/>
        </authorList>
    </citation>
    <scope>NUCLEOTIDE SEQUENCE [LARGE SCALE GENOMIC DNA]</scope>
    <source>
        <strain evidence="3">MFLUCC 19-0629</strain>
    </source>
</reference>
<dbReference type="Gene3D" id="3.40.50.720">
    <property type="entry name" value="NAD(P)-binding Rossmann-like Domain"/>
    <property type="match status" value="1"/>
</dbReference>
<name>A0AAX6N1L1_9PEZI</name>
<dbReference type="PANTHER" id="PTHR15020">
    <property type="entry name" value="FLAVIN REDUCTASE-RELATED"/>
    <property type="match status" value="1"/>
</dbReference>
<dbReference type="PANTHER" id="PTHR15020:SF50">
    <property type="entry name" value="UPF0659 PROTEIN YMR090W"/>
    <property type="match status" value="1"/>
</dbReference>
<evidence type="ECO:0000313" key="4">
    <source>
        <dbReference type="Proteomes" id="UP001369815"/>
    </source>
</evidence>
<evidence type="ECO:0000313" key="3">
    <source>
        <dbReference type="EMBL" id="KAK6958332.1"/>
    </source>
</evidence>
<comment type="caution">
    <text evidence="3">The sequence shown here is derived from an EMBL/GenBank/DDBJ whole genome shotgun (WGS) entry which is preliminary data.</text>
</comment>
<dbReference type="SUPFAM" id="SSF51735">
    <property type="entry name" value="NAD(P)-binding Rossmann-fold domains"/>
    <property type="match status" value="1"/>
</dbReference>
<dbReference type="Pfam" id="PF13460">
    <property type="entry name" value="NAD_binding_10"/>
    <property type="match status" value="1"/>
</dbReference>
<dbReference type="InterPro" id="IPR036291">
    <property type="entry name" value="NAD(P)-bd_dom_sf"/>
</dbReference>
<evidence type="ECO:0000259" key="2">
    <source>
        <dbReference type="Pfam" id="PF13460"/>
    </source>
</evidence>
<dbReference type="EMBL" id="JBANMG010000001">
    <property type="protein sequence ID" value="KAK6958332.1"/>
    <property type="molecule type" value="Genomic_DNA"/>
</dbReference>
<protein>
    <recommendedName>
        <fullName evidence="2">NAD(P)-binding domain-containing protein</fullName>
    </recommendedName>
</protein>